<dbReference type="AlphaFoldDB" id="A0AAE1A2V0"/>
<sequence>MWSVRFTERVNMYLQWPARKMGFRLLYNYQGWISMCEVSKLSLSRSSGSHQDCCNDGSGGLSVTGQGSNQRWCLPTCWGLWTLNSWADISVSQITLMDVYRTYASSQHASRLSLMSRESCNYIGPLELQCR</sequence>
<evidence type="ECO:0000313" key="1">
    <source>
        <dbReference type="EMBL" id="KAK3779898.1"/>
    </source>
</evidence>
<name>A0AAE1A2V0_9GAST</name>
<comment type="caution">
    <text evidence="1">The sequence shown here is derived from an EMBL/GenBank/DDBJ whole genome shotgun (WGS) entry which is preliminary data.</text>
</comment>
<reference evidence="1" key="1">
    <citation type="journal article" date="2023" name="G3 (Bethesda)">
        <title>A reference genome for the long-term kleptoplast-retaining sea slug Elysia crispata morphotype clarki.</title>
        <authorList>
            <person name="Eastman K.E."/>
            <person name="Pendleton A.L."/>
            <person name="Shaikh M.A."/>
            <person name="Suttiyut T."/>
            <person name="Ogas R."/>
            <person name="Tomko P."/>
            <person name="Gavelis G."/>
            <person name="Widhalm J.R."/>
            <person name="Wisecaver J.H."/>
        </authorList>
    </citation>
    <scope>NUCLEOTIDE SEQUENCE</scope>
    <source>
        <strain evidence="1">ECLA1</strain>
    </source>
</reference>
<organism evidence="1 2">
    <name type="scientific">Elysia crispata</name>
    <name type="common">lettuce slug</name>
    <dbReference type="NCBI Taxonomy" id="231223"/>
    <lineage>
        <taxon>Eukaryota</taxon>
        <taxon>Metazoa</taxon>
        <taxon>Spiralia</taxon>
        <taxon>Lophotrochozoa</taxon>
        <taxon>Mollusca</taxon>
        <taxon>Gastropoda</taxon>
        <taxon>Heterobranchia</taxon>
        <taxon>Euthyneura</taxon>
        <taxon>Panpulmonata</taxon>
        <taxon>Sacoglossa</taxon>
        <taxon>Placobranchoidea</taxon>
        <taxon>Plakobranchidae</taxon>
        <taxon>Elysia</taxon>
    </lineage>
</organism>
<protein>
    <submittedName>
        <fullName evidence="1">Uncharacterized protein</fullName>
    </submittedName>
</protein>
<gene>
    <name evidence="1" type="ORF">RRG08_020243</name>
</gene>
<proteinExistence type="predicted"/>
<keyword evidence="2" id="KW-1185">Reference proteome</keyword>
<evidence type="ECO:0000313" key="2">
    <source>
        <dbReference type="Proteomes" id="UP001283361"/>
    </source>
</evidence>
<dbReference type="Proteomes" id="UP001283361">
    <property type="component" value="Unassembled WGS sequence"/>
</dbReference>
<dbReference type="EMBL" id="JAWDGP010002798">
    <property type="protein sequence ID" value="KAK3779898.1"/>
    <property type="molecule type" value="Genomic_DNA"/>
</dbReference>
<accession>A0AAE1A2V0</accession>